<gene>
    <name evidence="14" type="primary">CYP2C8</name>
    <name evidence="14" type="ORF">NPIL_601021</name>
</gene>
<evidence type="ECO:0000256" key="8">
    <source>
        <dbReference type="ARBA" id="ARBA00022824"/>
    </source>
</evidence>
<dbReference type="GO" id="GO:0005506">
    <property type="term" value="F:iron ion binding"/>
    <property type="evidence" value="ECO:0007669"/>
    <property type="project" value="InterPro"/>
</dbReference>
<evidence type="ECO:0000256" key="13">
    <source>
        <dbReference type="ARBA" id="ARBA00023136"/>
    </source>
</evidence>
<keyword evidence="6" id="KW-0349">Heme</keyword>
<keyword evidence="15" id="KW-1185">Reference proteome</keyword>
<dbReference type="Gene3D" id="1.10.630.10">
    <property type="entry name" value="Cytochrome P450"/>
    <property type="match status" value="1"/>
</dbReference>
<dbReference type="InterPro" id="IPR036396">
    <property type="entry name" value="Cyt_P450_sf"/>
</dbReference>
<comment type="caution">
    <text evidence="14">The sequence shown here is derived from an EMBL/GenBank/DDBJ whole genome shotgun (WGS) entry which is preliminary data.</text>
</comment>
<sequence length="508" mass="58423">MHSKKRKLPPGPFNLPIVGYLPFLGEKPYLTFQKLSEKYGPVFRLLLGKFTAVIITDYNVMKETFSKSASLDRPPDFSQTIPDGLGLASINGHEWTTQRRYSMRVLNDVGLGKSKWRDFVQDEVDEYVQLLEKQKGEPFEPKLSLIASIANNISSLIFGYRLPLESPQMSVIIQAIYSFPKYFNQTGLFLIPGMFTFFKITGLNQGMTEFTAFNNLFREEVNKKKKKTDETNEISFVDDYLQKLKEEESKKETSFQETHLIGNIQSLVIGGTETTTNTLLWLFLVMVIHPKIQQKVQEEVDSVLGKSKPQWTEHLKLPYTYATILECMRWRTMVPGNLLRCCLTFHNQNFNDGSKMDMLRTMDYVSNSYFDNYRQCIHTPRGQTCSSGLNFTLKKSSSSQVSQCVNCPFLALQGYSFSCFGNTAFPRNMTPAQAQCMIQKCQDGVKQTSVYLGRKKREESDEPIEQVYDQFVSQYKANDSKEYLPEGNMQVVGEIDIYVDEFDDEEMF</sequence>
<reference evidence="14" key="1">
    <citation type="submission" date="2020-08" db="EMBL/GenBank/DDBJ databases">
        <title>Multicomponent nature underlies the extraordinary mechanical properties of spider dragline silk.</title>
        <authorList>
            <person name="Kono N."/>
            <person name="Nakamura H."/>
            <person name="Mori M."/>
            <person name="Yoshida Y."/>
            <person name="Ohtoshi R."/>
            <person name="Malay A.D."/>
            <person name="Moran D.A.P."/>
            <person name="Tomita M."/>
            <person name="Numata K."/>
            <person name="Arakawa K."/>
        </authorList>
    </citation>
    <scope>NUCLEOTIDE SEQUENCE</scope>
</reference>
<protein>
    <submittedName>
        <fullName evidence="14">Cytochrome P450 2C8</fullName>
    </submittedName>
</protein>
<dbReference type="GO" id="GO:0005789">
    <property type="term" value="C:endoplasmic reticulum membrane"/>
    <property type="evidence" value="ECO:0007669"/>
    <property type="project" value="UniProtKB-SubCell"/>
</dbReference>
<dbReference type="Proteomes" id="UP000887013">
    <property type="component" value="Unassembled WGS sequence"/>
</dbReference>
<evidence type="ECO:0000313" key="15">
    <source>
        <dbReference type="Proteomes" id="UP000887013"/>
    </source>
</evidence>
<evidence type="ECO:0000256" key="5">
    <source>
        <dbReference type="ARBA" id="ARBA00010617"/>
    </source>
</evidence>
<dbReference type="GO" id="GO:0006805">
    <property type="term" value="P:xenobiotic metabolic process"/>
    <property type="evidence" value="ECO:0007669"/>
    <property type="project" value="TreeGrafter"/>
</dbReference>
<name>A0A8X6Q310_NEPPI</name>
<dbReference type="InterPro" id="IPR002401">
    <property type="entry name" value="Cyt_P450_E_grp-I"/>
</dbReference>
<keyword evidence="10" id="KW-0560">Oxidoreductase</keyword>
<organism evidence="14 15">
    <name type="scientific">Nephila pilipes</name>
    <name type="common">Giant wood spider</name>
    <name type="synonym">Nephila maculata</name>
    <dbReference type="NCBI Taxonomy" id="299642"/>
    <lineage>
        <taxon>Eukaryota</taxon>
        <taxon>Metazoa</taxon>
        <taxon>Ecdysozoa</taxon>
        <taxon>Arthropoda</taxon>
        <taxon>Chelicerata</taxon>
        <taxon>Arachnida</taxon>
        <taxon>Araneae</taxon>
        <taxon>Araneomorphae</taxon>
        <taxon>Entelegynae</taxon>
        <taxon>Araneoidea</taxon>
        <taxon>Nephilidae</taxon>
        <taxon>Nephila</taxon>
    </lineage>
</organism>
<keyword evidence="9" id="KW-0492">Microsome</keyword>
<evidence type="ECO:0000256" key="1">
    <source>
        <dbReference type="ARBA" id="ARBA00001971"/>
    </source>
</evidence>
<dbReference type="GO" id="GO:0020037">
    <property type="term" value="F:heme binding"/>
    <property type="evidence" value="ECO:0007669"/>
    <property type="project" value="InterPro"/>
</dbReference>
<dbReference type="InterPro" id="IPR050182">
    <property type="entry name" value="Cytochrome_P450_fam2"/>
</dbReference>
<dbReference type="FunFam" id="1.10.630.10:FF:000238">
    <property type="entry name" value="Cytochrome P450 2A6"/>
    <property type="match status" value="1"/>
</dbReference>
<comment type="cofactor">
    <cofactor evidence="1">
        <name>heme</name>
        <dbReference type="ChEBI" id="CHEBI:30413"/>
    </cofactor>
</comment>
<evidence type="ECO:0000313" key="14">
    <source>
        <dbReference type="EMBL" id="GFT99345.1"/>
    </source>
</evidence>
<keyword evidence="8" id="KW-0256">Endoplasmic reticulum</keyword>
<evidence type="ECO:0000256" key="7">
    <source>
        <dbReference type="ARBA" id="ARBA00022723"/>
    </source>
</evidence>
<dbReference type="GO" id="GO:0006082">
    <property type="term" value="P:organic acid metabolic process"/>
    <property type="evidence" value="ECO:0007669"/>
    <property type="project" value="TreeGrafter"/>
</dbReference>
<evidence type="ECO:0000256" key="2">
    <source>
        <dbReference type="ARBA" id="ARBA00003690"/>
    </source>
</evidence>
<evidence type="ECO:0000256" key="12">
    <source>
        <dbReference type="ARBA" id="ARBA00023033"/>
    </source>
</evidence>
<dbReference type="Pfam" id="PF00067">
    <property type="entry name" value="p450"/>
    <property type="match status" value="1"/>
</dbReference>
<accession>A0A8X6Q310</accession>
<evidence type="ECO:0000256" key="3">
    <source>
        <dbReference type="ARBA" id="ARBA00004174"/>
    </source>
</evidence>
<evidence type="ECO:0000256" key="6">
    <source>
        <dbReference type="ARBA" id="ARBA00022617"/>
    </source>
</evidence>
<dbReference type="EMBL" id="BMAW01122535">
    <property type="protein sequence ID" value="GFT99345.1"/>
    <property type="molecule type" value="Genomic_DNA"/>
</dbReference>
<evidence type="ECO:0000256" key="9">
    <source>
        <dbReference type="ARBA" id="ARBA00022848"/>
    </source>
</evidence>
<evidence type="ECO:0000256" key="10">
    <source>
        <dbReference type="ARBA" id="ARBA00023002"/>
    </source>
</evidence>
<dbReference type="OrthoDB" id="639466at2759"/>
<comment type="similarity">
    <text evidence="5">Belongs to the cytochrome P450 family.</text>
</comment>
<dbReference type="PANTHER" id="PTHR24300:SF375">
    <property type="entry name" value="CYTOCHROME P450 FAMILY"/>
    <property type="match status" value="1"/>
</dbReference>
<keyword evidence="13" id="KW-0472">Membrane</keyword>
<dbReference type="AlphaFoldDB" id="A0A8X6Q310"/>
<dbReference type="PANTHER" id="PTHR24300">
    <property type="entry name" value="CYTOCHROME P450 508A4-RELATED"/>
    <property type="match status" value="1"/>
</dbReference>
<proteinExistence type="inferred from homology"/>
<comment type="subcellular location">
    <subcellularLocation>
        <location evidence="4">Endoplasmic reticulum membrane</location>
        <topology evidence="4">Peripheral membrane protein</topology>
    </subcellularLocation>
    <subcellularLocation>
        <location evidence="3">Microsome membrane</location>
        <topology evidence="3">Peripheral membrane protein</topology>
    </subcellularLocation>
</comment>
<dbReference type="InterPro" id="IPR001128">
    <property type="entry name" value="Cyt_P450"/>
</dbReference>
<dbReference type="SUPFAM" id="SSF48264">
    <property type="entry name" value="Cytochrome P450"/>
    <property type="match status" value="1"/>
</dbReference>
<keyword evidence="7" id="KW-0479">Metal-binding</keyword>
<keyword evidence="12" id="KW-0503">Monooxygenase</keyword>
<dbReference type="GO" id="GO:0016712">
    <property type="term" value="F:oxidoreductase activity, acting on paired donors, with incorporation or reduction of molecular oxygen, reduced flavin or flavoprotein as one donor, and incorporation of one atom of oxygen"/>
    <property type="evidence" value="ECO:0007669"/>
    <property type="project" value="TreeGrafter"/>
</dbReference>
<evidence type="ECO:0000256" key="4">
    <source>
        <dbReference type="ARBA" id="ARBA00004406"/>
    </source>
</evidence>
<dbReference type="PRINTS" id="PR00463">
    <property type="entry name" value="EP450I"/>
</dbReference>
<evidence type="ECO:0000256" key="11">
    <source>
        <dbReference type="ARBA" id="ARBA00023004"/>
    </source>
</evidence>
<keyword evidence="11" id="KW-0408">Iron</keyword>
<comment type="function">
    <text evidence="2">May be involved in the metabolism of insect hormones and in the breakdown of synthetic insecticides.</text>
</comment>